<keyword evidence="3 6" id="KW-0813">Transport</keyword>
<dbReference type="AlphaFoldDB" id="A0A9P8MQ72"/>
<sequence>MAVNRIRGAFAAPRKGETFELRAGLVSQYAYERKESIQKTIMAMTLGKDVSALFPDVLKNIATGDLDQKKLVYLYLMNYAKSHPDLCILAVNTFVQDSEDPNPLIRALAIRTMGCIRVDKMVDYMEEPLRKTLRDESPYVRKTAAICVAKLFDLNPTMCIENGFLESLQELIGDPNPMVVANSVQALAEITETAPETRALVVTSPTLKKLLMALNECTEWGRITILSTLADYQSLDEKEAEHICERVVPQFQHVNPGVVLAAIKVVFIHMKAVNPEMVRSLLKKMAPPLVTLVASAPEVQYVALRNIDLLLQAKPDILSKELRVFFCKYNDPPYVKLQKLEIMVRIANEKNYEQLLAELKEYALEVDMDFVRRAVKAIGQVAIKIENASARCVQALEDLISTKVNYVVQEVVVVIKDILRKYPGYEGVIPSLCKHIDELDEPDARGSLIWIVGEYAEKINNADQILESFVEGFMEEFTQTQLQILTAVVKLFLKKPGNTQGLVQKVLQFATAENDNPDIRDRAYVYWRLLSGDLDVAKNIILSQKPTISTTMTSLPPALLEQLLAELSTLASVYHKPPESFVGAGRYGADEIQRAAIMEQRQNAAENPIAASMAVGAGANGTGGGAPQSNVENLLDIDFDGAAPASQEQQSASGTPDRVASPSGGPASGGMADMMSMFDAPPPTSGGGGPAAEGGGSGMNDLMGGFDGLSFGGTQANQPLPAAMQLQNAQEGGAQAPKKDSDDLLGLL</sequence>
<evidence type="ECO:0000256" key="2">
    <source>
        <dbReference type="ARBA" id="ARBA00006613"/>
    </source>
</evidence>
<dbReference type="Proteomes" id="UP000824596">
    <property type="component" value="Unassembled WGS sequence"/>
</dbReference>
<dbReference type="GO" id="GO:0016192">
    <property type="term" value="P:vesicle-mediated transport"/>
    <property type="evidence" value="ECO:0007669"/>
    <property type="project" value="InterPro"/>
</dbReference>
<feature type="domain" description="Clathrin/coatomer adaptor adaptin-like N-terminal" evidence="8">
    <location>
        <begin position="15"/>
        <end position="531"/>
    </location>
</feature>
<dbReference type="EMBL" id="JAIZPD010000012">
    <property type="protein sequence ID" value="KAH0959738.1"/>
    <property type="molecule type" value="Genomic_DNA"/>
</dbReference>
<keyword evidence="4 6" id="KW-0653">Protein transport</keyword>
<dbReference type="GO" id="GO:0012505">
    <property type="term" value="C:endomembrane system"/>
    <property type="evidence" value="ECO:0007669"/>
    <property type="project" value="UniProtKB-SubCell"/>
</dbReference>
<comment type="subcellular location">
    <subcellularLocation>
        <location evidence="1">Endomembrane system</location>
    </subcellularLocation>
</comment>
<dbReference type="GO" id="GO:0030276">
    <property type="term" value="F:clathrin binding"/>
    <property type="evidence" value="ECO:0007669"/>
    <property type="project" value="InterPro"/>
</dbReference>
<evidence type="ECO:0000256" key="3">
    <source>
        <dbReference type="ARBA" id="ARBA00022448"/>
    </source>
</evidence>
<dbReference type="SUPFAM" id="SSF48371">
    <property type="entry name" value="ARM repeat"/>
    <property type="match status" value="1"/>
</dbReference>
<evidence type="ECO:0000313" key="10">
    <source>
        <dbReference type="Proteomes" id="UP000824596"/>
    </source>
</evidence>
<keyword evidence="5 6" id="KW-0472">Membrane</keyword>
<dbReference type="Gene3D" id="1.25.10.10">
    <property type="entry name" value="Leucine-rich Repeat Variant"/>
    <property type="match status" value="1"/>
</dbReference>
<evidence type="ECO:0000256" key="5">
    <source>
        <dbReference type="ARBA" id="ARBA00023136"/>
    </source>
</evidence>
<organism evidence="9 10">
    <name type="scientific">Hirsutella rhossiliensis</name>
    <dbReference type="NCBI Taxonomy" id="111463"/>
    <lineage>
        <taxon>Eukaryota</taxon>
        <taxon>Fungi</taxon>
        <taxon>Dikarya</taxon>
        <taxon>Ascomycota</taxon>
        <taxon>Pezizomycotina</taxon>
        <taxon>Sordariomycetes</taxon>
        <taxon>Hypocreomycetidae</taxon>
        <taxon>Hypocreales</taxon>
        <taxon>Ophiocordycipitaceae</taxon>
        <taxon>Hirsutella</taxon>
    </lineage>
</organism>
<reference evidence="9" key="1">
    <citation type="submission" date="2021-09" db="EMBL/GenBank/DDBJ databases">
        <title>A high-quality genome of the endoparasitic fungus Hirsutella rhossiliensis with a comparison of Hirsutella genomes reveals transposable elements contributing to genome size variation.</title>
        <authorList>
            <person name="Lin R."/>
            <person name="Jiao Y."/>
            <person name="Sun X."/>
            <person name="Ling J."/>
            <person name="Xie B."/>
            <person name="Cheng X."/>
        </authorList>
    </citation>
    <scope>NUCLEOTIDE SEQUENCE</scope>
    <source>
        <strain evidence="9">HR02</strain>
    </source>
</reference>
<accession>A0A9P8MQ72</accession>
<dbReference type="GeneID" id="68358649"/>
<dbReference type="InterPro" id="IPR002553">
    <property type="entry name" value="Clathrin/coatomer_adapt-like_N"/>
</dbReference>
<comment type="function">
    <text evidence="6">Adaptins are components of the adaptor complexes which link clathrin to receptors in coated vesicles. Clathrin-associated protein complexes are believed to interact with the cytoplasmic tails of membrane proteins, leading to their selection and concentration.</text>
</comment>
<evidence type="ECO:0000313" key="9">
    <source>
        <dbReference type="EMBL" id="KAH0959738.1"/>
    </source>
</evidence>
<evidence type="ECO:0000256" key="4">
    <source>
        <dbReference type="ARBA" id="ARBA00022927"/>
    </source>
</evidence>
<protein>
    <recommendedName>
        <fullName evidence="6">AP complex subunit beta</fullName>
    </recommendedName>
</protein>
<dbReference type="RefSeq" id="XP_044717251.1">
    <property type="nucleotide sequence ID" value="XM_044867991.1"/>
</dbReference>
<gene>
    <name evidence="9" type="ORF">HRG_09520</name>
</gene>
<evidence type="ECO:0000256" key="7">
    <source>
        <dbReference type="SAM" id="MobiDB-lite"/>
    </source>
</evidence>
<dbReference type="PANTHER" id="PTHR11134">
    <property type="entry name" value="ADAPTOR COMPLEX SUBUNIT BETA FAMILY MEMBER"/>
    <property type="match status" value="1"/>
</dbReference>
<dbReference type="InterPro" id="IPR016342">
    <property type="entry name" value="AP_complex_bsu_1_2_4"/>
</dbReference>
<dbReference type="InterPro" id="IPR026739">
    <property type="entry name" value="AP_beta"/>
</dbReference>
<feature type="compositionally biased region" description="Low complexity" evidence="7">
    <location>
        <begin position="660"/>
        <end position="679"/>
    </location>
</feature>
<evidence type="ECO:0000256" key="6">
    <source>
        <dbReference type="PIRNR" id="PIRNR002291"/>
    </source>
</evidence>
<dbReference type="GO" id="GO:0030117">
    <property type="term" value="C:membrane coat"/>
    <property type="evidence" value="ECO:0007669"/>
    <property type="project" value="InterPro"/>
</dbReference>
<dbReference type="PIRSF" id="PIRSF002291">
    <property type="entry name" value="AP_complex_beta"/>
    <property type="match status" value="1"/>
</dbReference>
<feature type="compositionally biased region" description="Gly residues" evidence="7">
    <location>
        <begin position="685"/>
        <end position="698"/>
    </location>
</feature>
<proteinExistence type="inferred from homology"/>
<comment type="caution">
    <text evidence="9">The sequence shown here is derived from an EMBL/GenBank/DDBJ whole genome shotgun (WGS) entry which is preliminary data.</text>
</comment>
<dbReference type="InterPro" id="IPR016024">
    <property type="entry name" value="ARM-type_fold"/>
</dbReference>
<dbReference type="GO" id="GO:0006886">
    <property type="term" value="P:intracellular protein transport"/>
    <property type="evidence" value="ECO:0007669"/>
    <property type="project" value="InterPro"/>
</dbReference>
<comment type="similarity">
    <text evidence="2 6">Belongs to the adaptor complexes large subunit family.</text>
</comment>
<dbReference type="Pfam" id="PF01602">
    <property type="entry name" value="Adaptin_N"/>
    <property type="match status" value="1"/>
</dbReference>
<name>A0A9P8MQ72_9HYPO</name>
<feature type="compositionally biased region" description="Low complexity" evidence="7">
    <location>
        <begin position="644"/>
        <end position="653"/>
    </location>
</feature>
<keyword evidence="10" id="KW-1185">Reference proteome</keyword>
<feature type="region of interest" description="Disordered" evidence="7">
    <location>
        <begin position="644"/>
        <end position="748"/>
    </location>
</feature>
<evidence type="ECO:0000259" key="8">
    <source>
        <dbReference type="Pfam" id="PF01602"/>
    </source>
</evidence>
<dbReference type="InterPro" id="IPR011989">
    <property type="entry name" value="ARM-like"/>
</dbReference>
<dbReference type="FunFam" id="1.25.10.10:FF:000058">
    <property type="entry name" value="AP complex subunit beta"/>
    <property type="match status" value="1"/>
</dbReference>
<dbReference type="OrthoDB" id="10254310at2759"/>
<evidence type="ECO:0000256" key="1">
    <source>
        <dbReference type="ARBA" id="ARBA00004308"/>
    </source>
</evidence>